<feature type="domain" description="PIPK" evidence="19">
    <location>
        <begin position="1652"/>
        <end position="1990"/>
    </location>
</feature>
<dbReference type="FunFam" id="3.30.810.10:FF:000001">
    <property type="entry name" value="1-phosphatidylinositol 3-phosphate 5-kinase FAB1"/>
    <property type="match status" value="1"/>
</dbReference>
<evidence type="ECO:0000256" key="6">
    <source>
        <dbReference type="ARBA" id="ARBA00022741"/>
    </source>
</evidence>
<keyword evidence="21" id="KW-1185">Reference proteome</keyword>
<dbReference type="GO" id="GO:1903426">
    <property type="term" value="P:regulation of reactive oxygen species biosynthetic process"/>
    <property type="evidence" value="ECO:0007669"/>
    <property type="project" value="TreeGrafter"/>
</dbReference>
<dbReference type="CDD" id="cd15725">
    <property type="entry name" value="FYVE_PIKfyve_Fab1"/>
    <property type="match status" value="1"/>
</dbReference>
<feature type="region of interest" description="Disordered" evidence="16">
    <location>
        <begin position="1482"/>
        <end position="1596"/>
    </location>
</feature>
<evidence type="ECO:0000256" key="14">
    <source>
        <dbReference type="PROSITE-ProRule" id="PRU00091"/>
    </source>
</evidence>
<dbReference type="GO" id="GO:0046488">
    <property type="term" value="P:phosphatidylinositol metabolic process"/>
    <property type="evidence" value="ECO:0007669"/>
    <property type="project" value="UniProtKB-UniRule"/>
</dbReference>
<dbReference type="CDD" id="cd17300">
    <property type="entry name" value="PIPKc_PIKfyve"/>
    <property type="match status" value="1"/>
</dbReference>
<organism evidence="20 21">
    <name type="scientific">Amblyomma americanum</name>
    <name type="common">Lone star tick</name>
    <dbReference type="NCBI Taxonomy" id="6943"/>
    <lineage>
        <taxon>Eukaryota</taxon>
        <taxon>Metazoa</taxon>
        <taxon>Ecdysozoa</taxon>
        <taxon>Arthropoda</taxon>
        <taxon>Chelicerata</taxon>
        <taxon>Arachnida</taxon>
        <taxon>Acari</taxon>
        <taxon>Parasitiformes</taxon>
        <taxon>Ixodida</taxon>
        <taxon>Ixodoidea</taxon>
        <taxon>Ixodidae</taxon>
        <taxon>Amblyomminae</taxon>
        <taxon>Amblyomma</taxon>
    </lineage>
</organism>
<dbReference type="InterPro" id="IPR002498">
    <property type="entry name" value="PInositol-4-P-4/5-kinase_core"/>
</dbReference>
<evidence type="ECO:0000256" key="2">
    <source>
        <dbReference type="ARBA" id="ARBA00012009"/>
    </source>
</evidence>
<comment type="subcellular location">
    <subcellularLocation>
        <location evidence="1">Endosome membrane</location>
    </subcellularLocation>
</comment>
<dbReference type="SMART" id="SM00330">
    <property type="entry name" value="PIPKc"/>
    <property type="match status" value="1"/>
</dbReference>
<dbReference type="Pfam" id="PF01504">
    <property type="entry name" value="PIP5K"/>
    <property type="match status" value="1"/>
</dbReference>
<dbReference type="InterPro" id="IPR027409">
    <property type="entry name" value="GroEL-like_apical_dom_sf"/>
</dbReference>
<dbReference type="GO" id="GO:0032438">
    <property type="term" value="P:melanosome organization"/>
    <property type="evidence" value="ECO:0007669"/>
    <property type="project" value="TreeGrafter"/>
</dbReference>
<comment type="caution">
    <text evidence="20">The sequence shown here is derived from an EMBL/GenBank/DDBJ whole genome shotgun (WGS) entry which is preliminary data.</text>
</comment>
<feature type="domain" description="FYVE-type" evidence="17">
    <location>
        <begin position="160"/>
        <end position="215"/>
    </location>
</feature>
<dbReference type="CDD" id="cd03334">
    <property type="entry name" value="Fab1_TCP"/>
    <property type="match status" value="1"/>
</dbReference>
<dbReference type="InterPro" id="IPR000591">
    <property type="entry name" value="DEP_dom"/>
</dbReference>
<dbReference type="Proteomes" id="UP001321473">
    <property type="component" value="Unassembled WGS sequence"/>
</dbReference>
<evidence type="ECO:0000256" key="5">
    <source>
        <dbReference type="ARBA" id="ARBA00022723"/>
    </source>
</evidence>
<dbReference type="InterPro" id="IPR036390">
    <property type="entry name" value="WH_DNA-bd_sf"/>
</dbReference>
<feature type="compositionally biased region" description="Low complexity" evidence="16">
    <location>
        <begin position="94"/>
        <end position="106"/>
    </location>
</feature>
<dbReference type="SUPFAM" id="SSF52029">
    <property type="entry name" value="GroEL apical domain-like"/>
    <property type="match status" value="1"/>
</dbReference>
<reference evidence="20 21" key="1">
    <citation type="journal article" date="2023" name="Arcadia Sci">
        <title>De novo assembly of a long-read Amblyomma americanum tick genome.</title>
        <authorList>
            <person name="Chou S."/>
            <person name="Poskanzer K.E."/>
            <person name="Rollins M."/>
            <person name="Thuy-Boun P.S."/>
        </authorList>
    </citation>
    <scope>NUCLEOTIDE SEQUENCE [LARGE SCALE GENOMIC DNA]</scope>
    <source>
        <strain evidence="20">F_SG_1</strain>
        <tissue evidence="20">Salivary glands</tissue>
    </source>
</reference>
<dbReference type="SUPFAM" id="SSF57903">
    <property type="entry name" value="FYVE/PHD zinc finger"/>
    <property type="match status" value="1"/>
</dbReference>
<keyword evidence="7" id="KW-0967">Endosome</keyword>
<keyword evidence="8 14" id="KW-0863">Zinc-finger</keyword>
<evidence type="ECO:0000256" key="7">
    <source>
        <dbReference type="ARBA" id="ARBA00022753"/>
    </source>
</evidence>
<dbReference type="InterPro" id="IPR013083">
    <property type="entry name" value="Znf_RING/FYVE/PHD"/>
</dbReference>
<evidence type="ECO:0000256" key="13">
    <source>
        <dbReference type="ARBA" id="ARBA00052820"/>
    </source>
</evidence>
<dbReference type="Pfam" id="PF00610">
    <property type="entry name" value="DEP"/>
    <property type="match status" value="1"/>
</dbReference>
<evidence type="ECO:0000313" key="20">
    <source>
        <dbReference type="EMBL" id="KAK8775703.1"/>
    </source>
</evidence>
<evidence type="ECO:0000256" key="4">
    <source>
        <dbReference type="ARBA" id="ARBA00022679"/>
    </source>
</evidence>
<evidence type="ECO:0000313" key="21">
    <source>
        <dbReference type="Proteomes" id="UP001321473"/>
    </source>
</evidence>
<dbReference type="PANTHER" id="PTHR46715">
    <property type="entry name" value="1-PHOSPHATIDYLINOSITOL 3-PHOSPHATE 5-KINASE"/>
    <property type="match status" value="1"/>
</dbReference>
<keyword evidence="3" id="KW-0597">Phosphoprotein</keyword>
<dbReference type="FunFam" id="3.30.800.10:FF:000004">
    <property type="entry name" value="1-phosphatidylinositol 3-phosphate 5-kinase isoform X1"/>
    <property type="match status" value="1"/>
</dbReference>
<name>A0AAQ4EMP1_AMBAM</name>
<dbReference type="PROSITE" id="PS51455">
    <property type="entry name" value="PIPK"/>
    <property type="match status" value="1"/>
</dbReference>
<protein>
    <recommendedName>
        <fullName evidence="2">1-phosphatidylinositol-3-phosphate 5-kinase</fullName>
        <ecNumber evidence="2">2.7.1.150</ecNumber>
    </recommendedName>
</protein>
<evidence type="ECO:0000256" key="1">
    <source>
        <dbReference type="ARBA" id="ARBA00004608"/>
    </source>
</evidence>
<dbReference type="GO" id="GO:0035556">
    <property type="term" value="P:intracellular signal transduction"/>
    <property type="evidence" value="ECO:0007669"/>
    <property type="project" value="InterPro"/>
</dbReference>
<dbReference type="SMART" id="SM00049">
    <property type="entry name" value="DEP"/>
    <property type="match status" value="1"/>
</dbReference>
<feature type="compositionally biased region" description="Polar residues" evidence="16">
    <location>
        <begin position="1529"/>
        <end position="1540"/>
    </location>
</feature>
<dbReference type="GO" id="GO:0000285">
    <property type="term" value="F:1-phosphatidylinositol-3-phosphate 5-kinase activity"/>
    <property type="evidence" value="ECO:0007669"/>
    <property type="project" value="UniProtKB-EC"/>
</dbReference>
<dbReference type="InterPro" id="IPR027484">
    <property type="entry name" value="PInositol-4-P-5-kinase_N"/>
</dbReference>
<dbReference type="SMART" id="SM00064">
    <property type="entry name" value="FYVE"/>
    <property type="match status" value="1"/>
</dbReference>
<evidence type="ECO:0000256" key="12">
    <source>
        <dbReference type="ARBA" id="ARBA00023136"/>
    </source>
</evidence>
<dbReference type="SUPFAM" id="SSF46785">
    <property type="entry name" value="Winged helix' DNA-binding domain"/>
    <property type="match status" value="1"/>
</dbReference>
<keyword evidence="10" id="KW-0862">Zinc</keyword>
<feature type="region of interest" description="Disordered" evidence="16">
    <location>
        <begin position="486"/>
        <end position="512"/>
    </location>
</feature>
<dbReference type="GO" id="GO:0008270">
    <property type="term" value="F:zinc ion binding"/>
    <property type="evidence" value="ECO:0007669"/>
    <property type="project" value="UniProtKB-KW"/>
</dbReference>
<evidence type="ECO:0000259" key="18">
    <source>
        <dbReference type="PROSITE" id="PS50186"/>
    </source>
</evidence>
<dbReference type="FunFam" id="3.50.7.10:FF:000007">
    <property type="entry name" value="1-phosphatidylinositol 3-phosphate 5-kinase isoform X1"/>
    <property type="match status" value="1"/>
</dbReference>
<keyword evidence="12" id="KW-0472">Membrane</keyword>
<dbReference type="Pfam" id="PF01363">
    <property type="entry name" value="FYVE"/>
    <property type="match status" value="1"/>
</dbReference>
<keyword evidence="11 15" id="KW-0067">ATP-binding</keyword>
<feature type="region of interest" description="Disordered" evidence="16">
    <location>
        <begin position="856"/>
        <end position="880"/>
    </location>
</feature>
<keyword evidence="9 15" id="KW-0418">Kinase</keyword>
<dbReference type="Pfam" id="PF00118">
    <property type="entry name" value="Cpn60_TCP1"/>
    <property type="match status" value="1"/>
</dbReference>
<feature type="compositionally biased region" description="Low complexity" evidence="16">
    <location>
        <begin position="1503"/>
        <end position="1512"/>
    </location>
</feature>
<dbReference type="InterPro" id="IPR036388">
    <property type="entry name" value="WH-like_DNA-bd_sf"/>
</dbReference>
<dbReference type="Gene3D" id="3.30.40.10">
    <property type="entry name" value="Zinc/RING finger domain, C3HC4 (zinc finger)"/>
    <property type="match status" value="1"/>
</dbReference>
<dbReference type="InterPro" id="IPR000306">
    <property type="entry name" value="Znf_FYVE"/>
</dbReference>
<proteinExistence type="predicted"/>
<keyword evidence="6 15" id="KW-0547">Nucleotide-binding</keyword>
<dbReference type="EMBL" id="JARKHS020013811">
    <property type="protein sequence ID" value="KAK8775703.1"/>
    <property type="molecule type" value="Genomic_DNA"/>
</dbReference>
<dbReference type="Gene3D" id="3.50.7.10">
    <property type="entry name" value="GroEL"/>
    <property type="match status" value="1"/>
</dbReference>
<feature type="region of interest" description="Disordered" evidence="16">
    <location>
        <begin position="72"/>
        <end position="115"/>
    </location>
</feature>
<evidence type="ECO:0000259" key="19">
    <source>
        <dbReference type="PROSITE" id="PS51455"/>
    </source>
</evidence>
<feature type="compositionally biased region" description="Basic and acidic residues" evidence="16">
    <location>
        <begin position="1549"/>
        <end position="1576"/>
    </location>
</feature>
<evidence type="ECO:0000256" key="15">
    <source>
        <dbReference type="PROSITE-ProRule" id="PRU00781"/>
    </source>
</evidence>
<evidence type="ECO:0000256" key="3">
    <source>
        <dbReference type="ARBA" id="ARBA00022553"/>
    </source>
</evidence>
<dbReference type="PROSITE" id="PS50186">
    <property type="entry name" value="DEP"/>
    <property type="match status" value="1"/>
</dbReference>
<dbReference type="SUPFAM" id="SSF56104">
    <property type="entry name" value="SAICAR synthase-like"/>
    <property type="match status" value="1"/>
</dbReference>
<evidence type="ECO:0000256" key="9">
    <source>
        <dbReference type="ARBA" id="ARBA00022777"/>
    </source>
</evidence>
<evidence type="ECO:0000256" key="10">
    <source>
        <dbReference type="ARBA" id="ARBA00022833"/>
    </source>
</evidence>
<dbReference type="FunFam" id="3.30.40.10:FF:000057">
    <property type="entry name" value="1-phosphatidylinositol 3-phosphate 5-kinase isoform X1"/>
    <property type="match status" value="1"/>
</dbReference>
<dbReference type="PROSITE" id="PS50178">
    <property type="entry name" value="ZF_FYVE"/>
    <property type="match status" value="1"/>
</dbReference>
<dbReference type="Gene3D" id="1.10.10.10">
    <property type="entry name" value="Winged helix-like DNA-binding domain superfamily/Winged helix DNA-binding domain"/>
    <property type="match status" value="1"/>
</dbReference>
<sequence>MDSADCRHGAKKLDSPTSLTEFAPLSSDVKTKASGFSFSRFFKLSRSPRSDATSDAAVPEVVRDESPCQCIPEDEAVAPDPQSLPCAGTERDSPTAASASTAESQTVPPSSLPESRAELEVLHTRSFSGVLSRIAHIMDRGIVAPNAYKDADFKQYWMPDSNCKECYECGDKFTTFRRRHHCRICGQIFCSRCCNREIPGKIIGYRGDLRVCMYCCQVVLSYVKSLDLSADLRGVLSDLQNKLGMMRMEEEDSTSPDTGTWGSTGRRKTSVGFREEALVVPKGDTEDYSPSDKPGFQNPSPGRTPVFDKMFIRELWSQIQHPIHGAPFQTYRHRLHSYSNCVVGNELVDWLVAQGKVSSRGEAISIGQALIDSNFLEPVIPHEPIFIDAYSLYKPSSDTQTDAHPSHSSSPPDEVVEENQDPLWVSEIQPAGSLSPFAVMDDSLGVNKAPPDCVDSPMPYKEKKRLTASTSTFFLNLDLKESRVTVSRPRDSLAISPEEEEPEDSRRSRWDSHRSTINNEVCNHTITDDCVSGALYASSSMNNLGQQKVLVDETKTKETKESLSSAYSVLEKDLLNQLLAADGLPLPWADVVLPIVHKVASTVTPNVKHLDDDMDIRQYVHIKKIPGGNRSECAVVNGVVCTKNVVHKKMRQQLTNPRILLVGSSIVYQRVENKLSSLDPILMQESEYLKHVVAKIQVFQPDLLLVEKTVSRLAQEKLLQMDVTLAINVKPSVMERISRCTQSAIVSSIDAQLRKPNLGSCQNFFVKTYVLLSNRFKTLLFFDGCSSTLGCTILLRGGSATELKKVKNIIRFMLYVAFNWRLELAFLTDEHAQPPSHSQVAEDDIENEVEEKNYIAYDEDPPTSDQTEEPKVAMGPEDSTRKVEMSSVEDFSDPLHTLLNADEDEAALTEHRLSLKSQVLPLSNSFKLALDSTILCCSPFIRLTLPYLKTEAGRRCELRKFFSDEIYWSPKTCDTEEVWTKAEPDESSLSSLSAKNTQEKVVILPHHPFTFQKLSSSLWESAEAEALLSDFRARGGRIQNLCQHNFSKTVHASGNSPANGAGGTTEQHMWDGRTDALSPYNHQRLAVLFCSYSPTSSNAPYFCVNPWVVNMDFYGRNDIPLGGFLERYCFRPAYTCPNASCDTPMLEHVRKFVHENGCIQILLHHLDNPAATAQSSILMWSWCRKCRFVTPLTTMSDETWSLSFAKYLELRFHGHAYTCRALHEQCQHTLHHDYYQYFASQQIVASFKYSPIAMREVALPPPVISIVDEIPQVSAVVDEIRDLALKGYWVYNTVVETLCSLRAQVQATKYEAFAADLMEMQQSEKNAFKEKIEDIQLQLTSPNLKMCQSQDPATLDTSVLNEVCSLAWKINDSLVLLKHYIADAVNCWNKRLQDFESMRKREEKLLAKTSQMKKPASALGADAYAVSDDQAGVPKQELNESIDTASSLGDSDSAGDADIADGHFSLDLHHCDKEVQDIQRDDNVPFLPDDSFSPPTGPTMLHVSSSSSSVSSCMYGISPGMQVGHLGQDSGTPKQDSSCGQAPGLDDSTESKKSTTLRSHERSRSDGAERLLENRTKLTTASKVEDDTPGGKQEKRGTVKTIISQLLSSSGSNPIQSPFPLSDHFNVSHGARIPIVIYDQEPSSIIAHALASADYEQKLVELQSTLTTALNQLREQPSPTAKAPTDNSMVDFNDLALCGSQETDKRTGHKNPNMHIETQFSDATSQFYCRIFFAEQFRKLRCLIFPHGEDRFIHSLSRCVSWSAQGGKSGSSFCKTHDDRFILKQMSRYEVQSFLEFAPLYFQYVSSACTDRQPTVLAKIVGVFRIGYKNSATNAASKLDLLVMENLFYKRNIAQKFDLKGSVRNRMVNTRSQTEGDVVLLDENLLKTTCDSPLYVRPHSKTVLSLAIRNDANFLSDNSVMDYSLLVGFDNDRKELVVGIIDYIRTFTWDKKLEMVVKSTVTLRGHGKLPTIVWPNLYRVRFCEAMDKYFLCVPDHWSGLGRGVEC</sequence>
<feature type="domain" description="DEP" evidence="18">
    <location>
        <begin position="322"/>
        <end position="397"/>
    </location>
</feature>
<evidence type="ECO:0000256" key="8">
    <source>
        <dbReference type="ARBA" id="ARBA00022771"/>
    </source>
</evidence>
<evidence type="ECO:0000256" key="11">
    <source>
        <dbReference type="ARBA" id="ARBA00022840"/>
    </source>
</evidence>
<dbReference type="GO" id="GO:0005524">
    <property type="term" value="F:ATP binding"/>
    <property type="evidence" value="ECO:0007669"/>
    <property type="project" value="UniProtKB-UniRule"/>
</dbReference>
<dbReference type="InterPro" id="IPR043548">
    <property type="entry name" value="PIKfyve"/>
</dbReference>
<dbReference type="InterPro" id="IPR017455">
    <property type="entry name" value="Znf_FYVE-rel"/>
</dbReference>
<feature type="region of interest" description="Disordered" evidence="16">
    <location>
        <begin position="397"/>
        <end position="419"/>
    </location>
</feature>
<dbReference type="GO" id="GO:0010008">
    <property type="term" value="C:endosome membrane"/>
    <property type="evidence" value="ECO:0007669"/>
    <property type="project" value="UniProtKB-SubCell"/>
</dbReference>
<dbReference type="GO" id="GO:0090385">
    <property type="term" value="P:phagosome-lysosome fusion"/>
    <property type="evidence" value="ECO:0007669"/>
    <property type="project" value="TreeGrafter"/>
</dbReference>
<dbReference type="GO" id="GO:0052810">
    <property type="term" value="F:1-phosphatidylinositol-5-kinase activity"/>
    <property type="evidence" value="ECO:0007669"/>
    <property type="project" value="UniProtKB-ARBA"/>
</dbReference>
<feature type="region of interest" description="Disordered" evidence="16">
    <location>
        <begin position="248"/>
        <end position="270"/>
    </location>
</feature>
<keyword evidence="5" id="KW-0479">Metal-binding</keyword>
<keyword evidence="4 15" id="KW-0808">Transferase</keyword>
<evidence type="ECO:0000256" key="16">
    <source>
        <dbReference type="SAM" id="MobiDB-lite"/>
    </source>
</evidence>
<dbReference type="PANTHER" id="PTHR46715:SF1">
    <property type="entry name" value="1-PHOSPHATIDYLINOSITOL 3-PHOSPHATE 5-KINASE"/>
    <property type="match status" value="1"/>
</dbReference>
<dbReference type="InterPro" id="IPR011011">
    <property type="entry name" value="Znf_FYVE_PHD"/>
</dbReference>
<dbReference type="EC" id="2.7.1.150" evidence="2"/>
<evidence type="ECO:0000259" key="17">
    <source>
        <dbReference type="PROSITE" id="PS50178"/>
    </source>
</evidence>
<dbReference type="InterPro" id="IPR027483">
    <property type="entry name" value="PInositol-4-P-4/5-kinase_C_sf"/>
</dbReference>
<dbReference type="InterPro" id="IPR044769">
    <property type="entry name" value="PIKfyve_PIPKc"/>
</dbReference>
<comment type="catalytic activity">
    <reaction evidence="13">
        <text>a 1,2-diacyl-sn-glycero-3-phospho-(1D-myo-inositol-3-phosphate) + ATP = a 1,2-diacyl-sn-glycero-3-phospho-(1D-myo-inositol-3,5-bisphosphate) + ADP + H(+)</text>
        <dbReference type="Rhea" id="RHEA:13609"/>
        <dbReference type="ChEBI" id="CHEBI:15378"/>
        <dbReference type="ChEBI" id="CHEBI:30616"/>
        <dbReference type="ChEBI" id="CHEBI:57923"/>
        <dbReference type="ChEBI" id="CHEBI:58088"/>
        <dbReference type="ChEBI" id="CHEBI:456216"/>
        <dbReference type="EC" id="2.7.1.150"/>
    </reaction>
    <physiologicalReaction direction="left-to-right" evidence="13">
        <dbReference type="Rhea" id="RHEA:13610"/>
    </physiologicalReaction>
</comment>
<dbReference type="Gene3D" id="3.30.810.10">
    <property type="entry name" value="2-Layer Sandwich"/>
    <property type="match status" value="1"/>
</dbReference>
<gene>
    <name evidence="20" type="ORF">V5799_030950</name>
</gene>
<dbReference type="Gene3D" id="3.30.800.10">
    <property type="entry name" value="Phosphatidylinositol Phosphate Kinase II Beta"/>
    <property type="match status" value="1"/>
</dbReference>
<accession>A0AAQ4EMP1</accession>
<dbReference type="InterPro" id="IPR002423">
    <property type="entry name" value="Cpn60/GroEL/TCP-1"/>
</dbReference>